<reference evidence="1 2" key="1">
    <citation type="submission" date="2019-07" db="EMBL/GenBank/DDBJ databases">
        <title>The draft genome sequence of Aquimarina algiphila M91.</title>
        <authorList>
            <person name="Meng X."/>
        </authorList>
    </citation>
    <scope>NUCLEOTIDE SEQUENCE [LARGE SCALE GENOMIC DNA]</scope>
    <source>
        <strain evidence="1 2">M91</strain>
    </source>
</reference>
<dbReference type="Gene3D" id="3.40.1260.10">
    <property type="entry name" value="DsrEFH-like"/>
    <property type="match status" value="1"/>
</dbReference>
<sequence length="189" mass="21099">MSLEAKTHYNLKNTIASYLFILVPALIFSQQKSKEGRIISEYGKTYEVVNPDFKTNKQQNLKAVFDVGRTFKDSSKVNPLFNTAARYLNMHDAAGVPLKNLKVALVVHGSAANDLLNDSKYKIKYGIDNPNTPLLSALSEKGVQIILCGQTAAYRNITRQDALPQVQFALSAMTALVQLQNQDYRLINF</sequence>
<dbReference type="OrthoDB" id="7206705at2"/>
<dbReference type="Proteomes" id="UP000318833">
    <property type="component" value="Unassembled WGS sequence"/>
</dbReference>
<protein>
    <submittedName>
        <fullName evidence="1">DsrE family protein</fullName>
    </submittedName>
</protein>
<keyword evidence="2" id="KW-1185">Reference proteome</keyword>
<organism evidence="1 2">
    <name type="scientific">Aquimarina algiphila</name>
    <dbReference type="NCBI Taxonomy" id="2047982"/>
    <lineage>
        <taxon>Bacteria</taxon>
        <taxon>Pseudomonadati</taxon>
        <taxon>Bacteroidota</taxon>
        <taxon>Flavobacteriia</taxon>
        <taxon>Flavobacteriales</taxon>
        <taxon>Flavobacteriaceae</taxon>
        <taxon>Aquimarina</taxon>
    </lineage>
</organism>
<accession>A0A554VLH3</accession>
<dbReference type="AlphaFoldDB" id="A0A554VLH3"/>
<name>A0A554VLH3_9FLAO</name>
<dbReference type="EMBL" id="VLNR01000017">
    <property type="protein sequence ID" value="TSE09013.1"/>
    <property type="molecule type" value="Genomic_DNA"/>
</dbReference>
<dbReference type="InterPro" id="IPR027396">
    <property type="entry name" value="DsrEFH-like"/>
</dbReference>
<dbReference type="Pfam" id="PF02635">
    <property type="entry name" value="DsrE"/>
    <property type="match status" value="1"/>
</dbReference>
<evidence type="ECO:0000313" key="1">
    <source>
        <dbReference type="EMBL" id="TSE09013.1"/>
    </source>
</evidence>
<dbReference type="PANTHER" id="PTHR37691">
    <property type="entry name" value="BLR3518 PROTEIN"/>
    <property type="match status" value="1"/>
</dbReference>
<gene>
    <name evidence="1" type="ORF">FOF46_10050</name>
</gene>
<dbReference type="SUPFAM" id="SSF75169">
    <property type="entry name" value="DsrEFH-like"/>
    <property type="match status" value="1"/>
</dbReference>
<comment type="caution">
    <text evidence="1">The sequence shown here is derived from an EMBL/GenBank/DDBJ whole genome shotgun (WGS) entry which is preliminary data.</text>
</comment>
<proteinExistence type="predicted"/>
<dbReference type="PANTHER" id="PTHR37691:SF1">
    <property type="entry name" value="BLR3518 PROTEIN"/>
    <property type="match status" value="1"/>
</dbReference>
<evidence type="ECO:0000313" key="2">
    <source>
        <dbReference type="Proteomes" id="UP000318833"/>
    </source>
</evidence>
<dbReference type="InterPro" id="IPR003787">
    <property type="entry name" value="Sulphur_relay_DsrE/F-like"/>
</dbReference>